<keyword evidence="2" id="KW-1185">Reference proteome</keyword>
<protein>
    <submittedName>
        <fullName evidence="1">Uncharacterized protein</fullName>
    </submittedName>
</protein>
<organism evidence="1 2">
    <name type="scientific">Chryseobacterium gleum ATCC 35910</name>
    <dbReference type="NCBI Taxonomy" id="525257"/>
    <lineage>
        <taxon>Bacteria</taxon>
        <taxon>Pseudomonadati</taxon>
        <taxon>Bacteroidota</taxon>
        <taxon>Flavobacteriia</taxon>
        <taxon>Flavobacteriales</taxon>
        <taxon>Weeksellaceae</taxon>
        <taxon>Chryseobacterium group</taxon>
        <taxon>Chryseobacterium</taxon>
    </lineage>
</organism>
<dbReference type="EMBL" id="ACKQ02000007">
    <property type="protein sequence ID" value="EFK35366.1"/>
    <property type="molecule type" value="Genomic_DNA"/>
</dbReference>
<accession>A0ABP2IP67</accession>
<evidence type="ECO:0000313" key="2">
    <source>
        <dbReference type="Proteomes" id="UP000002969"/>
    </source>
</evidence>
<evidence type="ECO:0000313" key="1">
    <source>
        <dbReference type="EMBL" id="EFK35366.1"/>
    </source>
</evidence>
<name>A0ABP2IP67_CHRGE</name>
<comment type="caution">
    <text evidence="1">The sequence shown here is derived from an EMBL/GenBank/DDBJ whole genome shotgun (WGS) entry which is preliminary data.</text>
</comment>
<proteinExistence type="predicted"/>
<reference evidence="1" key="1">
    <citation type="submission" date="2010-06" db="EMBL/GenBank/DDBJ databases">
        <authorList>
            <person name="Muzny D."/>
            <person name="Qin X."/>
            <person name="Buhay C."/>
            <person name="Dugan-Rocha S."/>
            <person name="Ding Y."/>
            <person name="Chen G."/>
            <person name="Hawes A."/>
            <person name="Holder M."/>
            <person name="Jhangiani S."/>
            <person name="Johnson A."/>
            <person name="Khan Z."/>
            <person name="Li Z."/>
            <person name="Liu W."/>
            <person name="Liu X."/>
            <person name="Perez L."/>
            <person name="Shen H."/>
            <person name="Wang Q."/>
            <person name="Watt J."/>
            <person name="Xi L."/>
            <person name="Xin Y."/>
            <person name="Zhou J."/>
            <person name="Deng J."/>
            <person name="Jiang H."/>
            <person name="Liu Y."/>
            <person name="Qu J."/>
            <person name="Song X.-Z."/>
            <person name="Zhang L."/>
            <person name="Villasana D."/>
            <person name="Johnson A."/>
            <person name="Liu J."/>
            <person name="Liyanage D."/>
            <person name="Lorensuhewa L."/>
            <person name="Robinson T."/>
            <person name="Song A."/>
            <person name="Song B.-B."/>
            <person name="Dinh H."/>
            <person name="Thornton R."/>
            <person name="Coyle M."/>
            <person name="Francisco L."/>
            <person name="Jackson L."/>
            <person name="Javaid M."/>
            <person name="Korchina V."/>
            <person name="Kovar C."/>
            <person name="Mata R."/>
            <person name="Mathew T."/>
            <person name="Ngo R."/>
            <person name="Nguyen L."/>
            <person name="Nguyen N."/>
            <person name="Okwuonu G."/>
            <person name="Ongeri F."/>
            <person name="Pham C."/>
            <person name="Simmons D."/>
            <person name="Wilczek-Boney K."/>
            <person name="Hale W."/>
            <person name="Jakkamsetti A."/>
            <person name="Pham P."/>
            <person name="Ruth R."/>
            <person name="San Lucas F."/>
            <person name="Warren J."/>
            <person name="Zhang J."/>
            <person name="Zhao Z."/>
            <person name="Zhou C."/>
            <person name="Zhu D."/>
            <person name="Lee S."/>
            <person name="Bess C."/>
            <person name="Blankenburg K."/>
            <person name="Forbes L."/>
            <person name="Fu Q."/>
            <person name="Gubbala S."/>
            <person name="Hirani K."/>
            <person name="Jayaseelan J.C."/>
            <person name="Lara F."/>
            <person name="Munidasa M."/>
            <person name="Palculict T."/>
            <person name="Patil S."/>
            <person name="Pu L.-L."/>
            <person name="Saada N."/>
            <person name="Tang L."/>
            <person name="Weissenberger G."/>
            <person name="Zhu Y."/>
            <person name="Hemphill L."/>
            <person name="Shang Y."/>
            <person name="Youmans B."/>
            <person name="Ayvaz T."/>
            <person name="Ross M."/>
            <person name="Santibanez J."/>
            <person name="Aqrawi P."/>
            <person name="Gross S."/>
            <person name="Joshi V."/>
            <person name="Fowler G."/>
            <person name="Nazareth L."/>
            <person name="Reid J."/>
            <person name="Worley K."/>
            <person name="Petrosino J."/>
            <person name="Highlander S."/>
            <person name="Gibbs R."/>
        </authorList>
    </citation>
    <scope>NUCLEOTIDE SEQUENCE [LARGE SCALE GENOMIC DNA]</scope>
    <source>
        <strain evidence="1">ATCC 35910</strain>
    </source>
</reference>
<sequence length="65" mass="7654">MDGIESKINQNYIKPEFLKRISVLSKAAQNISWLNHAFDLKNYLKNLKNFLIFTLNFCHLSIQLI</sequence>
<dbReference type="Proteomes" id="UP000002969">
    <property type="component" value="Unassembled WGS sequence"/>
</dbReference>
<gene>
    <name evidence="1" type="ORF">HMPREF0204_14435</name>
</gene>